<evidence type="ECO:0000313" key="2">
    <source>
        <dbReference type="EMBL" id="KAJ7006231.1"/>
    </source>
</evidence>
<gene>
    <name evidence="2" type="ORF">NC653_005553</name>
</gene>
<feature type="region of interest" description="Disordered" evidence="1">
    <location>
        <begin position="1"/>
        <end position="31"/>
    </location>
</feature>
<keyword evidence="3" id="KW-1185">Reference proteome</keyword>
<protein>
    <submittedName>
        <fullName evidence="2">Uncharacterized protein</fullName>
    </submittedName>
</protein>
<dbReference type="EMBL" id="JAQIZT010000002">
    <property type="protein sequence ID" value="KAJ7006231.1"/>
    <property type="molecule type" value="Genomic_DNA"/>
</dbReference>
<name>A0AAD6WC05_9ROSI</name>
<proteinExistence type="predicted"/>
<evidence type="ECO:0000313" key="3">
    <source>
        <dbReference type="Proteomes" id="UP001164929"/>
    </source>
</evidence>
<organism evidence="2 3">
    <name type="scientific">Populus alba x Populus x berolinensis</name>
    <dbReference type="NCBI Taxonomy" id="444605"/>
    <lineage>
        <taxon>Eukaryota</taxon>
        <taxon>Viridiplantae</taxon>
        <taxon>Streptophyta</taxon>
        <taxon>Embryophyta</taxon>
        <taxon>Tracheophyta</taxon>
        <taxon>Spermatophyta</taxon>
        <taxon>Magnoliopsida</taxon>
        <taxon>eudicotyledons</taxon>
        <taxon>Gunneridae</taxon>
        <taxon>Pentapetalae</taxon>
        <taxon>rosids</taxon>
        <taxon>fabids</taxon>
        <taxon>Malpighiales</taxon>
        <taxon>Salicaceae</taxon>
        <taxon>Saliceae</taxon>
        <taxon>Populus</taxon>
    </lineage>
</organism>
<dbReference type="AlphaFoldDB" id="A0AAD6WC05"/>
<feature type="compositionally biased region" description="Polar residues" evidence="1">
    <location>
        <begin position="14"/>
        <end position="24"/>
    </location>
</feature>
<accession>A0AAD6WC05</accession>
<comment type="caution">
    <text evidence="2">The sequence shown here is derived from an EMBL/GenBank/DDBJ whole genome shotgun (WGS) entry which is preliminary data.</text>
</comment>
<sequence length="83" mass="9454">MVSTVSSPHHEGSRSSLSTFQPERQVNEKQVEMQWPWAERISLTLKTKLPLPSPERPRQGYPTALPFSKIRQDAKSCLMAVPH</sequence>
<reference evidence="2" key="1">
    <citation type="journal article" date="2023" name="Mol. Ecol. Resour.">
        <title>Chromosome-level genome assembly of a triploid poplar Populus alba 'Berolinensis'.</title>
        <authorList>
            <person name="Chen S."/>
            <person name="Yu Y."/>
            <person name="Wang X."/>
            <person name="Wang S."/>
            <person name="Zhang T."/>
            <person name="Zhou Y."/>
            <person name="He R."/>
            <person name="Meng N."/>
            <person name="Wang Y."/>
            <person name="Liu W."/>
            <person name="Liu Z."/>
            <person name="Liu J."/>
            <person name="Guo Q."/>
            <person name="Huang H."/>
            <person name="Sederoff R.R."/>
            <person name="Wang G."/>
            <person name="Qu G."/>
            <person name="Chen S."/>
        </authorList>
    </citation>
    <scope>NUCLEOTIDE SEQUENCE</scope>
    <source>
        <strain evidence="2">SC-2020</strain>
    </source>
</reference>
<dbReference type="Proteomes" id="UP001164929">
    <property type="component" value="Chromosome 2"/>
</dbReference>
<evidence type="ECO:0000256" key="1">
    <source>
        <dbReference type="SAM" id="MobiDB-lite"/>
    </source>
</evidence>